<protein>
    <submittedName>
        <fullName evidence="2">Uncharacterized protein</fullName>
    </submittedName>
</protein>
<dbReference type="Proteomes" id="UP000824469">
    <property type="component" value="Unassembled WGS sequence"/>
</dbReference>
<dbReference type="EMBL" id="JAHRHJ020000003">
    <property type="protein sequence ID" value="KAH9323962.1"/>
    <property type="molecule type" value="Genomic_DNA"/>
</dbReference>
<organism evidence="2 3">
    <name type="scientific">Taxus chinensis</name>
    <name type="common">Chinese yew</name>
    <name type="synonym">Taxus wallichiana var. chinensis</name>
    <dbReference type="NCBI Taxonomy" id="29808"/>
    <lineage>
        <taxon>Eukaryota</taxon>
        <taxon>Viridiplantae</taxon>
        <taxon>Streptophyta</taxon>
        <taxon>Embryophyta</taxon>
        <taxon>Tracheophyta</taxon>
        <taxon>Spermatophyta</taxon>
        <taxon>Pinopsida</taxon>
        <taxon>Pinidae</taxon>
        <taxon>Conifers II</taxon>
        <taxon>Cupressales</taxon>
        <taxon>Taxaceae</taxon>
        <taxon>Taxus</taxon>
    </lineage>
</organism>
<evidence type="ECO:0000313" key="3">
    <source>
        <dbReference type="Proteomes" id="UP000824469"/>
    </source>
</evidence>
<evidence type="ECO:0000256" key="1">
    <source>
        <dbReference type="SAM" id="Coils"/>
    </source>
</evidence>
<comment type="caution">
    <text evidence="2">The sequence shown here is derived from an EMBL/GenBank/DDBJ whole genome shotgun (WGS) entry which is preliminary data.</text>
</comment>
<gene>
    <name evidence="2" type="ORF">KI387_043903</name>
</gene>
<keyword evidence="3" id="KW-1185">Reference proteome</keyword>
<keyword evidence="1" id="KW-0175">Coiled coil</keyword>
<dbReference type="AlphaFoldDB" id="A0AA38LK27"/>
<sequence length="361" mass="42288">MANWKDFNMGFMKEMFTNMVKQQETTNLYLSQLTQNLNQSRSWDNQEKCENNNKRHPIQVIDEDSCWKKYQSLRKGFRDNMPFPDYCMMKIGSKPKRGHHMPVPELQKNSFEEEEAYREKCMISIEKNNCINKTLLVREIIPAQEKKFVYASKEDVMETLKRCEEWNSRARAAKLIAAQARQHLQEFKENMSSLSGQQGMRNVISQERAAGSMEIHFKGGLITQIKDGVEESMPSHLLQQLIYEEFQPIVDTNTQILGQQSQDILKTKIGEDVGDIPRYKEHTNVSYLLLPIYFHHEMHAKVCIMEFDEPLLQVYVCEHPVDNIWWQVLVHLTRTGARLADHFSMFCLLCMTLGQNNIRIA</sequence>
<evidence type="ECO:0000313" key="2">
    <source>
        <dbReference type="EMBL" id="KAH9323962.1"/>
    </source>
</evidence>
<proteinExistence type="predicted"/>
<feature type="coiled-coil region" evidence="1">
    <location>
        <begin position="170"/>
        <end position="197"/>
    </location>
</feature>
<name>A0AA38LK27_TAXCH</name>
<accession>A0AA38LK27</accession>
<reference evidence="2 3" key="1">
    <citation type="journal article" date="2021" name="Nat. Plants">
        <title>The Taxus genome provides insights into paclitaxel biosynthesis.</title>
        <authorList>
            <person name="Xiong X."/>
            <person name="Gou J."/>
            <person name="Liao Q."/>
            <person name="Li Y."/>
            <person name="Zhou Q."/>
            <person name="Bi G."/>
            <person name="Li C."/>
            <person name="Du R."/>
            <person name="Wang X."/>
            <person name="Sun T."/>
            <person name="Guo L."/>
            <person name="Liang H."/>
            <person name="Lu P."/>
            <person name="Wu Y."/>
            <person name="Zhang Z."/>
            <person name="Ro D.K."/>
            <person name="Shang Y."/>
            <person name="Huang S."/>
            <person name="Yan J."/>
        </authorList>
    </citation>
    <scope>NUCLEOTIDE SEQUENCE [LARGE SCALE GENOMIC DNA]</scope>
    <source>
        <strain evidence="2">Ta-2019</strain>
    </source>
</reference>